<feature type="domain" description="Cyclic nucleotide-binding" evidence="4">
    <location>
        <begin position="6"/>
        <end position="75"/>
    </location>
</feature>
<evidence type="ECO:0000259" key="5">
    <source>
        <dbReference type="PROSITE" id="PS51063"/>
    </source>
</evidence>
<evidence type="ECO:0000256" key="3">
    <source>
        <dbReference type="ARBA" id="ARBA00023163"/>
    </source>
</evidence>
<reference evidence="7" key="1">
    <citation type="journal article" date="2019" name="Int. J. Syst. Evol. Microbiol.">
        <title>The Global Catalogue of Microorganisms (GCM) 10K type strain sequencing project: providing services to taxonomists for standard genome sequencing and annotation.</title>
        <authorList>
            <consortium name="The Broad Institute Genomics Platform"/>
            <consortium name="The Broad Institute Genome Sequencing Center for Infectious Disease"/>
            <person name="Wu L."/>
            <person name="Ma J."/>
        </authorList>
    </citation>
    <scope>NUCLEOTIDE SEQUENCE [LARGE SCALE GENOMIC DNA]</scope>
    <source>
        <strain evidence="7">CGMCC 1.16444</strain>
    </source>
</reference>
<dbReference type="PROSITE" id="PS51063">
    <property type="entry name" value="HTH_CRP_2"/>
    <property type="match status" value="1"/>
</dbReference>
<dbReference type="InterPro" id="IPR036390">
    <property type="entry name" value="WH_DNA-bd_sf"/>
</dbReference>
<organism evidence="6 7">
    <name type="scientific">Flaviflagellibacter deserti</name>
    <dbReference type="NCBI Taxonomy" id="2267266"/>
    <lineage>
        <taxon>Bacteria</taxon>
        <taxon>Pseudomonadati</taxon>
        <taxon>Pseudomonadota</taxon>
        <taxon>Alphaproteobacteria</taxon>
        <taxon>Hyphomicrobiales</taxon>
        <taxon>Flaviflagellibacter</taxon>
    </lineage>
</organism>
<proteinExistence type="predicted"/>
<keyword evidence="3" id="KW-0804">Transcription</keyword>
<evidence type="ECO:0000313" key="7">
    <source>
        <dbReference type="Proteomes" id="UP001595796"/>
    </source>
</evidence>
<dbReference type="InterPro" id="IPR000595">
    <property type="entry name" value="cNMP-bd_dom"/>
</dbReference>
<dbReference type="Proteomes" id="UP001595796">
    <property type="component" value="Unassembled WGS sequence"/>
</dbReference>
<feature type="domain" description="HTH crp-type" evidence="5">
    <location>
        <begin position="137"/>
        <end position="211"/>
    </location>
</feature>
<dbReference type="Gene3D" id="2.60.120.10">
    <property type="entry name" value="Jelly Rolls"/>
    <property type="match status" value="1"/>
</dbReference>
<keyword evidence="2" id="KW-0238">DNA-binding</keyword>
<dbReference type="InterPro" id="IPR018335">
    <property type="entry name" value="Tscrpt_reg_HTH_Crp-type_CS"/>
</dbReference>
<dbReference type="PROSITE" id="PS50042">
    <property type="entry name" value="CNMP_BINDING_3"/>
    <property type="match status" value="1"/>
</dbReference>
<dbReference type="InterPro" id="IPR014710">
    <property type="entry name" value="RmlC-like_jellyroll"/>
</dbReference>
<evidence type="ECO:0000313" key="6">
    <source>
        <dbReference type="EMBL" id="MFC5066467.1"/>
    </source>
</evidence>
<keyword evidence="1" id="KW-0805">Transcription regulation</keyword>
<protein>
    <submittedName>
        <fullName evidence="6">Helix-turn-helix domain-containing protein</fullName>
    </submittedName>
</protein>
<accession>A0ABV9YXB6</accession>
<gene>
    <name evidence="6" type="ORF">ACFPFW_00385</name>
</gene>
<dbReference type="SMART" id="SM00419">
    <property type="entry name" value="HTH_CRP"/>
    <property type="match status" value="1"/>
</dbReference>
<dbReference type="CDD" id="cd00038">
    <property type="entry name" value="CAP_ED"/>
    <property type="match status" value="1"/>
</dbReference>
<dbReference type="SUPFAM" id="SSF51206">
    <property type="entry name" value="cAMP-binding domain-like"/>
    <property type="match status" value="1"/>
</dbReference>
<dbReference type="InterPro" id="IPR036388">
    <property type="entry name" value="WH-like_DNA-bd_sf"/>
</dbReference>
<comment type="caution">
    <text evidence="6">The sequence shown here is derived from an EMBL/GenBank/DDBJ whole genome shotgun (WGS) entry which is preliminary data.</text>
</comment>
<evidence type="ECO:0000259" key="4">
    <source>
        <dbReference type="PROSITE" id="PS50042"/>
    </source>
</evidence>
<dbReference type="Gene3D" id="1.10.10.10">
    <property type="entry name" value="Winged helix-like DNA-binding domain superfamily/Winged helix DNA-binding domain"/>
    <property type="match status" value="1"/>
</dbReference>
<dbReference type="SUPFAM" id="SSF46785">
    <property type="entry name" value="Winged helix' DNA-binding domain"/>
    <property type="match status" value="1"/>
</dbReference>
<evidence type="ECO:0000256" key="2">
    <source>
        <dbReference type="ARBA" id="ARBA00023125"/>
    </source>
</evidence>
<dbReference type="InterPro" id="IPR012318">
    <property type="entry name" value="HTH_CRP"/>
</dbReference>
<sequence length="223" mass="24565">MRTRAVCAALGDDEVGAIESIMTSASVEANQILVDEGEPRRRVYTLTSGMLRLSIALPDGRRQITGFLVPGDYLGLADEGEYSQTAEAVVASKLCAFPVREMEGLQDRFPRLKDRLHRMTRLALRRARDSQMVLGRLTPVEKLASFLLMFSARAAENGLPDNPLLLPMSRTDIADYLGLTIETVSRSFTKLKTRGVIRLPEPQIVEIADRTALEGISGIVLHA</sequence>
<dbReference type="Pfam" id="PF13545">
    <property type="entry name" value="HTH_Crp_2"/>
    <property type="match status" value="1"/>
</dbReference>
<dbReference type="PRINTS" id="PR00034">
    <property type="entry name" value="HTHCRP"/>
</dbReference>
<dbReference type="RefSeq" id="WP_379768936.1">
    <property type="nucleotide sequence ID" value="NZ_JBHSJF010000001.1"/>
</dbReference>
<evidence type="ECO:0000256" key="1">
    <source>
        <dbReference type="ARBA" id="ARBA00023015"/>
    </source>
</evidence>
<dbReference type="PANTHER" id="PTHR24567">
    <property type="entry name" value="CRP FAMILY TRANSCRIPTIONAL REGULATORY PROTEIN"/>
    <property type="match status" value="1"/>
</dbReference>
<dbReference type="InterPro" id="IPR018490">
    <property type="entry name" value="cNMP-bd_dom_sf"/>
</dbReference>
<name>A0ABV9YXB6_9HYPH</name>
<dbReference type="CDD" id="cd00092">
    <property type="entry name" value="HTH_CRP"/>
    <property type="match status" value="1"/>
</dbReference>
<dbReference type="EMBL" id="JBHSJF010000001">
    <property type="protein sequence ID" value="MFC5066467.1"/>
    <property type="molecule type" value="Genomic_DNA"/>
</dbReference>
<dbReference type="PROSITE" id="PS00042">
    <property type="entry name" value="HTH_CRP_1"/>
    <property type="match status" value="1"/>
</dbReference>
<dbReference type="InterPro" id="IPR050397">
    <property type="entry name" value="Env_Response_Regulators"/>
</dbReference>
<keyword evidence="7" id="KW-1185">Reference proteome</keyword>
<dbReference type="SMART" id="SM00100">
    <property type="entry name" value="cNMP"/>
    <property type="match status" value="1"/>
</dbReference>
<dbReference type="Pfam" id="PF00027">
    <property type="entry name" value="cNMP_binding"/>
    <property type="match status" value="1"/>
</dbReference>
<dbReference type="PANTHER" id="PTHR24567:SF75">
    <property type="entry name" value="FUMARATE AND NITRATE REDUCTION REGULATORY PROTEIN"/>
    <property type="match status" value="1"/>
</dbReference>